<organism evidence="2">
    <name type="scientific">Heligmosomoides polygyrus</name>
    <name type="common">Parasitic roundworm</name>
    <dbReference type="NCBI Taxonomy" id="6339"/>
    <lineage>
        <taxon>Eukaryota</taxon>
        <taxon>Metazoa</taxon>
        <taxon>Ecdysozoa</taxon>
        <taxon>Nematoda</taxon>
        <taxon>Chromadorea</taxon>
        <taxon>Rhabditida</taxon>
        <taxon>Rhabditina</taxon>
        <taxon>Rhabditomorpha</taxon>
        <taxon>Strongyloidea</taxon>
        <taxon>Heligmosomidae</taxon>
        <taxon>Heligmosomoides</taxon>
    </lineage>
</organism>
<feature type="compositionally biased region" description="Polar residues" evidence="1">
    <location>
        <begin position="543"/>
        <end position="552"/>
    </location>
</feature>
<protein>
    <submittedName>
        <fullName evidence="2">Uncharacterized protein</fullName>
    </submittedName>
</protein>
<feature type="compositionally biased region" description="Basic and acidic residues" evidence="1">
    <location>
        <begin position="355"/>
        <end position="364"/>
    </location>
</feature>
<feature type="compositionally biased region" description="Polar residues" evidence="1">
    <location>
        <begin position="307"/>
        <end position="329"/>
    </location>
</feature>
<reference evidence="2" key="1">
    <citation type="submission" date="2018-11" db="EMBL/GenBank/DDBJ databases">
        <authorList>
            <consortium name="Pathogen Informatics"/>
        </authorList>
    </citation>
    <scope>NUCLEOTIDE SEQUENCE [LARGE SCALE GENOMIC DNA]</scope>
</reference>
<accession>A0A3P7TCK1</accession>
<sequence length="559" mass="60963">MAMQLHAQLNPRSLRSRRDSEPSQVIQIHIQHTLQPSGSKPVPAKQHGKAKESQQGIGETKQNEIHIQNTQRPSGPKQTPTKQLGKTKEPQQQAGETSQNEIHIQDTQQPSGSDQLGKTKESQQQIVETNQNEDTQQPSGPKQTPAKQLGKAKESQQQLEETKQNEDTQQPSGSKQTPTKQLGKTKESQQEIEETKQNEDTQQPSGSKQTLAKQLGKTKESQQEIETKQNEMIQIHIQDTQQPSGSKQTPGKQLGKTKEPQQKAVETSQNEMHIQDTQQPSGANQLGKTKESQQQIVEGKLNEDTQRPSGPKQTPTKQLGKTKEPQQQAVEAKQNESESGMDLFNDILAGARNVTSKEKEDGGKKAAMTKRILPVKKECPGAKWQPEKVLEKEEVSKSVAPSSAVESVKLPVSNNDTPVEPTPVSGDTRAPSAAESSEALESTSLPTPRRTTRSCVAEHPRQSHVSSTPSRKPAAKPVEPVTPKEGAAETKSKSESAKKTTVTSSLPQKTPTAPKRESVLSPVRQTRARAEKAESTTDSTSSGPPSRVTSRTGPVAPVR</sequence>
<dbReference type="AlphaFoldDB" id="A0A3P7TCK1"/>
<feature type="compositionally biased region" description="Polar residues" evidence="1">
    <location>
        <begin position="200"/>
        <end position="212"/>
    </location>
</feature>
<dbReference type="EMBL" id="UZAH01001323">
    <property type="protein sequence ID" value="VDO19660.1"/>
    <property type="molecule type" value="Genomic_DNA"/>
</dbReference>
<proteinExistence type="predicted"/>
<feature type="compositionally biased region" description="Basic and acidic residues" evidence="1">
    <location>
        <begin position="217"/>
        <end position="229"/>
    </location>
</feature>
<feature type="compositionally biased region" description="Polar residues" evidence="1">
    <location>
        <begin position="65"/>
        <end position="146"/>
    </location>
</feature>
<feature type="compositionally biased region" description="Basic and acidic residues" evidence="1">
    <location>
        <begin position="486"/>
        <end position="498"/>
    </location>
</feature>
<feature type="compositionally biased region" description="Polar residues" evidence="1">
    <location>
        <begin position="264"/>
        <end position="296"/>
    </location>
</feature>
<feature type="region of interest" description="Disordered" evidence="1">
    <location>
        <begin position="1"/>
        <end position="559"/>
    </location>
</feature>
<feature type="compositionally biased region" description="Polar residues" evidence="1">
    <location>
        <begin position="237"/>
        <end position="251"/>
    </location>
</feature>
<feature type="compositionally biased region" description="Basic and acidic residues" evidence="1">
    <location>
        <begin position="375"/>
        <end position="396"/>
    </location>
</feature>
<evidence type="ECO:0000313" key="2">
    <source>
        <dbReference type="EMBL" id="VDO19660.1"/>
    </source>
</evidence>
<feature type="compositionally biased region" description="Polar residues" evidence="1">
    <location>
        <begin position="167"/>
        <end position="182"/>
    </location>
</feature>
<gene>
    <name evidence="2" type="ORF">HPBE_LOCUS1278</name>
</gene>
<feature type="compositionally biased region" description="Low complexity" evidence="1">
    <location>
        <begin position="430"/>
        <end position="449"/>
    </location>
</feature>
<evidence type="ECO:0000256" key="1">
    <source>
        <dbReference type="SAM" id="MobiDB-lite"/>
    </source>
</evidence>
<feature type="compositionally biased region" description="Basic and acidic residues" evidence="1">
    <location>
        <begin position="184"/>
        <end position="199"/>
    </location>
</feature>
<feature type="compositionally biased region" description="Polar residues" evidence="1">
    <location>
        <begin position="22"/>
        <end position="38"/>
    </location>
</feature>
<name>A0A3P7TCK1_HELPZ</name>